<keyword evidence="7" id="KW-1185">Reference proteome</keyword>
<dbReference type="SMART" id="SM00434">
    <property type="entry name" value="TOP4c"/>
    <property type="match status" value="1"/>
</dbReference>
<accession>A0A8C2X6D3</accession>
<evidence type="ECO:0000259" key="5">
    <source>
        <dbReference type="PROSITE" id="PS52040"/>
    </source>
</evidence>
<keyword evidence="2" id="KW-0963">Cytoplasm</keyword>
<comment type="subcellular location">
    <subcellularLocation>
        <location evidence="1">Cytoplasm</location>
    </subcellularLocation>
</comment>
<evidence type="ECO:0000313" key="7">
    <source>
        <dbReference type="Proteomes" id="UP000694565"/>
    </source>
</evidence>
<dbReference type="GO" id="GO:0005524">
    <property type="term" value="F:ATP binding"/>
    <property type="evidence" value="ECO:0007669"/>
    <property type="project" value="InterPro"/>
</dbReference>
<evidence type="ECO:0000256" key="1">
    <source>
        <dbReference type="ARBA" id="ARBA00004496"/>
    </source>
</evidence>
<dbReference type="Proteomes" id="UP000694565">
    <property type="component" value="Unplaced"/>
</dbReference>
<dbReference type="PRINTS" id="PR01158">
    <property type="entry name" value="TOPISMRASEII"/>
</dbReference>
<dbReference type="Gene3D" id="3.90.199.10">
    <property type="entry name" value="Topoisomerase II, domain 5"/>
    <property type="match status" value="1"/>
</dbReference>
<dbReference type="GO" id="GO:0000819">
    <property type="term" value="P:sister chromatid segregation"/>
    <property type="evidence" value="ECO:0007669"/>
    <property type="project" value="TreeGrafter"/>
</dbReference>
<dbReference type="FunFam" id="3.30.1360.40:FF:000003">
    <property type="entry name" value="DNA topoisomerase 2"/>
    <property type="match status" value="1"/>
</dbReference>
<name>A0A8C2X6D3_CYCLU</name>
<dbReference type="PANTHER" id="PTHR10169:SF61">
    <property type="entry name" value="DNA TOPOISOMERASE 2-ALPHA"/>
    <property type="match status" value="1"/>
</dbReference>
<organism evidence="6 7">
    <name type="scientific">Cyclopterus lumpus</name>
    <name type="common">Lumpsucker</name>
    <dbReference type="NCBI Taxonomy" id="8103"/>
    <lineage>
        <taxon>Eukaryota</taxon>
        <taxon>Metazoa</taxon>
        <taxon>Chordata</taxon>
        <taxon>Craniata</taxon>
        <taxon>Vertebrata</taxon>
        <taxon>Euteleostomi</taxon>
        <taxon>Actinopterygii</taxon>
        <taxon>Neopterygii</taxon>
        <taxon>Teleostei</taxon>
        <taxon>Neoteleostei</taxon>
        <taxon>Acanthomorphata</taxon>
        <taxon>Eupercaria</taxon>
        <taxon>Perciformes</taxon>
        <taxon>Cottioidei</taxon>
        <taxon>Cottales</taxon>
        <taxon>Cyclopteridae</taxon>
        <taxon>Cyclopterus</taxon>
    </lineage>
</organism>
<dbReference type="Pfam" id="PF00521">
    <property type="entry name" value="DNA_topoisoIV"/>
    <property type="match status" value="1"/>
</dbReference>
<reference evidence="6" key="2">
    <citation type="submission" date="2025-09" db="UniProtKB">
        <authorList>
            <consortium name="Ensembl"/>
        </authorList>
    </citation>
    <scope>IDENTIFICATION</scope>
</reference>
<feature type="domain" description="Topo IIA-type catalytic" evidence="5">
    <location>
        <begin position="1"/>
        <end position="150"/>
    </location>
</feature>
<comment type="caution">
    <text evidence="4">Lacks conserved residue(s) required for the propagation of feature annotation.</text>
</comment>
<proteinExistence type="predicted"/>
<dbReference type="Ensembl" id="ENSCLMT00005011491.1">
    <property type="protein sequence ID" value="ENSCLMP00005010640.1"/>
    <property type="gene ID" value="ENSCLMG00005005862.1"/>
</dbReference>
<dbReference type="GO" id="GO:0000712">
    <property type="term" value="P:resolution of meiotic recombination intermediates"/>
    <property type="evidence" value="ECO:0007669"/>
    <property type="project" value="TreeGrafter"/>
</dbReference>
<dbReference type="AlphaFoldDB" id="A0A8C2X6D3"/>
<evidence type="ECO:0000256" key="3">
    <source>
        <dbReference type="ARBA" id="ARBA00023125"/>
    </source>
</evidence>
<evidence type="ECO:0000313" key="6">
    <source>
        <dbReference type="Ensembl" id="ENSCLMP00005010640.1"/>
    </source>
</evidence>
<dbReference type="Gene3D" id="3.30.1360.40">
    <property type="match status" value="1"/>
</dbReference>
<dbReference type="GO" id="GO:0006265">
    <property type="term" value="P:DNA topological change"/>
    <property type="evidence" value="ECO:0007669"/>
    <property type="project" value="InterPro"/>
</dbReference>
<dbReference type="PROSITE" id="PS52040">
    <property type="entry name" value="TOPO_IIA"/>
    <property type="match status" value="1"/>
</dbReference>
<keyword evidence="3 4" id="KW-0238">DNA-binding</keyword>
<dbReference type="GO" id="GO:0003677">
    <property type="term" value="F:DNA binding"/>
    <property type="evidence" value="ECO:0007669"/>
    <property type="project" value="UniProtKB-UniRule"/>
</dbReference>
<protein>
    <recommendedName>
        <fullName evidence="5">Topo IIA-type catalytic domain-containing protein</fullName>
    </recommendedName>
</protein>
<dbReference type="InterPro" id="IPR050634">
    <property type="entry name" value="DNA_Topoisomerase_II"/>
</dbReference>
<dbReference type="InterPro" id="IPR013758">
    <property type="entry name" value="Topo_IIA_A/C_ab"/>
</dbReference>
<dbReference type="SUPFAM" id="SSF56719">
    <property type="entry name" value="Type II DNA topoisomerase"/>
    <property type="match status" value="1"/>
</dbReference>
<dbReference type="InterPro" id="IPR002205">
    <property type="entry name" value="Topo_IIA_dom_A"/>
</dbReference>
<dbReference type="GO" id="GO:0005737">
    <property type="term" value="C:cytoplasm"/>
    <property type="evidence" value="ECO:0007669"/>
    <property type="project" value="UniProtKB-SubCell"/>
</dbReference>
<sequence length="279" mass="31790">MLTPNLRPCFHYNVDDNQRVEPEWYLPIIPTVLVNGAEGIGTAWASKIPNYDVREIVGNIHRMLNGDEPRPMLPSYKGFKGTIEQVMDNQFINTGEVAIIDSTTIEISELPVKTWTQVYKENVLEPMLNGTEKVPPLITDYKEYHTDTTLSEAEAAGLHKVFKLQQTLTCNSMVTAATHMNISNAKEKKDELSVFCFLEYMMTNNASPHHTHEENMQRHTVRFTSFTKNQKLARDVQSITCSFGAGEGIQFIKNKTPEKLCLHKYSTLLYSSNRNFLIL</sequence>
<evidence type="ECO:0000256" key="2">
    <source>
        <dbReference type="ARBA" id="ARBA00022490"/>
    </source>
</evidence>
<dbReference type="PANTHER" id="PTHR10169">
    <property type="entry name" value="DNA TOPOISOMERASE/GYRASE"/>
    <property type="match status" value="1"/>
</dbReference>
<reference evidence="6" key="1">
    <citation type="submission" date="2025-08" db="UniProtKB">
        <authorList>
            <consortium name="Ensembl"/>
        </authorList>
    </citation>
    <scope>IDENTIFICATION</scope>
</reference>
<dbReference type="GeneTree" id="ENSGT00940000157539"/>
<evidence type="ECO:0000256" key="4">
    <source>
        <dbReference type="PROSITE-ProRule" id="PRU01384"/>
    </source>
</evidence>
<dbReference type="InterPro" id="IPR013760">
    <property type="entry name" value="Topo_IIA-like_dom_sf"/>
</dbReference>
<dbReference type="GO" id="GO:0003918">
    <property type="term" value="F:DNA topoisomerase type II (double strand cut, ATP-hydrolyzing) activity"/>
    <property type="evidence" value="ECO:0007669"/>
    <property type="project" value="InterPro"/>
</dbReference>
<dbReference type="GO" id="GO:0005634">
    <property type="term" value="C:nucleus"/>
    <property type="evidence" value="ECO:0007669"/>
    <property type="project" value="TreeGrafter"/>
</dbReference>
<dbReference type="InterPro" id="IPR001154">
    <property type="entry name" value="TopoII_euk"/>
</dbReference>